<evidence type="ECO:0000313" key="3">
    <source>
        <dbReference type="Proteomes" id="UP000054776"/>
    </source>
</evidence>
<accession>A0A0V1BWK2</accession>
<dbReference type="EMBL" id="JYDH01000009">
    <property type="protein sequence ID" value="KRY41106.1"/>
    <property type="molecule type" value="Genomic_DNA"/>
</dbReference>
<sequence length="83" mass="9651">MNLFINFCTHSPLAQTVGLYSASLICFLLMKKQMNMTTSLRIIQLFVMLWQSLKKNKRIQNILCEIDVNLQFQLYAICNFGSI</sequence>
<reference evidence="2 3" key="1">
    <citation type="submission" date="2015-01" db="EMBL/GenBank/DDBJ databases">
        <title>Evolution of Trichinella species and genotypes.</title>
        <authorList>
            <person name="Korhonen P.K."/>
            <person name="Edoardo P."/>
            <person name="Giuseppe L.R."/>
            <person name="Gasser R.B."/>
        </authorList>
    </citation>
    <scope>NUCLEOTIDE SEQUENCE [LARGE SCALE GENOMIC DNA]</scope>
    <source>
        <strain evidence="2">ISS3</strain>
    </source>
</reference>
<keyword evidence="1" id="KW-1133">Transmembrane helix</keyword>
<evidence type="ECO:0000313" key="2">
    <source>
        <dbReference type="EMBL" id="KRY41106.1"/>
    </source>
</evidence>
<gene>
    <name evidence="2" type="ORF">T01_14002</name>
</gene>
<dbReference type="Proteomes" id="UP000054776">
    <property type="component" value="Unassembled WGS sequence"/>
</dbReference>
<keyword evidence="3" id="KW-1185">Reference proteome</keyword>
<feature type="transmembrane region" description="Helical" evidence="1">
    <location>
        <begin position="12"/>
        <end position="30"/>
    </location>
</feature>
<proteinExistence type="predicted"/>
<comment type="caution">
    <text evidence="2">The sequence shown here is derived from an EMBL/GenBank/DDBJ whole genome shotgun (WGS) entry which is preliminary data.</text>
</comment>
<protein>
    <submittedName>
        <fullName evidence="2">Uncharacterized protein</fullName>
    </submittedName>
</protein>
<organism evidence="2 3">
    <name type="scientific">Trichinella spiralis</name>
    <name type="common">Trichina worm</name>
    <dbReference type="NCBI Taxonomy" id="6334"/>
    <lineage>
        <taxon>Eukaryota</taxon>
        <taxon>Metazoa</taxon>
        <taxon>Ecdysozoa</taxon>
        <taxon>Nematoda</taxon>
        <taxon>Enoplea</taxon>
        <taxon>Dorylaimia</taxon>
        <taxon>Trichinellida</taxon>
        <taxon>Trichinellidae</taxon>
        <taxon>Trichinella</taxon>
    </lineage>
</organism>
<name>A0A0V1BWK2_TRISP</name>
<keyword evidence="1" id="KW-0472">Membrane</keyword>
<dbReference type="InParanoid" id="A0A0V1BWK2"/>
<evidence type="ECO:0000256" key="1">
    <source>
        <dbReference type="SAM" id="Phobius"/>
    </source>
</evidence>
<keyword evidence="1" id="KW-0812">Transmembrane</keyword>
<dbReference type="AlphaFoldDB" id="A0A0V1BWK2"/>